<feature type="transmembrane region" description="Helical" evidence="1">
    <location>
        <begin position="69"/>
        <end position="89"/>
    </location>
</feature>
<accession>A0A9E2NW93</accession>
<reference evidence="2" key="1">
    <citation type="journal article" date="2021" name="PeerJ">
        <title>Extensive microbial diversity within the chicken gut microbiome revealed by metagenomics and culture.</title>
        <authorList>
            <person name="Gilroy R."/>
            <person name="Ravi A."/>
            <person name="Getino M."/>
            <person name="Pursley I."/>
            <person name="Horton D.L."/>
            <person name="Alikhan N.F."/>
            <person name="Baker D."/>
            <person name="Gharbi K."/>
            <person name="Hall N."/>
            <person name="Watson M."/>
            <person name="Adriaenssens E.M."/>
            <person name="Foster-Nyarko E."/>
            <person name="Jarju S."/>
            <person name="Secka A."/>
            <person name="Antonio M."/>
            <person name="Oren A."/>
            <person name="Chaudhuri R.R."/>
            <person name="La Ragione R."/>
            <person name="Hildebrand F."/>
            <person name="Pallen M.J."/>
        </authorList>
    </citation>
    <scope>NUCLEOTIDE SEQUENCE</scope>
    <source>
        <strain evidence="2">876</strain>
    </source>
</reference>
<organism evidence="2 3">
    <name type="scientific">Candidatus Limosilactobacillus merdavium</name>
    <dbReference type="NCBI Taxonomy" id="2838651"/>
    <lineage>
        <taxon>Bacteria</taxon>
        <taxon>Bacillati</taxon>
        <taxon>Bacillota</taxon>
        <taxon>Bacilli</taxon>
        <taxon>Lactobacillales</taxon>
        <taxon>Lactobacillaceae</taxon>
        <taxon>Limosilactobacillus</taxon>
    </lineage>
</organism>
<name>A0A9E2NW93_9LACO</name>
<proteinExistence type="predicted"/>
<protein>
    <submittedName>
        <fullName evidence="2">Uncharacterized protein</fullName>
    </submittedName>
</protein>
<feature type="transmembrane region" description="Helical" evidence="1">
    <location>
        <begin position="44"/>
        <end position="63"/>
    </location>
</feature>
<evidence type="ECO:0000313" key="2">
    <source>
        <dbReference type="EMBL" id="MBU3829324.1"/>
    </source>
</evidence>
<evidence type="ECO:0000313" key="3">
    <source>
        <dbReference type="Proteomes" id="UP000824180"/>
    </source>
</evidence>
<sequence length="99" mass="11058">MLLSILMTLFGLIAVYEGIFFLTHLHKPFLIFHPEKQPALSKSLTAWGIILSVIGILAIISAWTNSVFFIVTMVVIGCVCETLMAYSLMGHFQATQRKN</sequence>
<evidence type="ECO:0000256" key="1">
    <source>
        <dbReference type="SAM" id="Phobius"/>
    </source>
</evidence>
<dbReference type="AlphaFoldDB" id="A0A9E2NW93"/>
<keyword evidence="1" id="KW-0812">Transmembrane</keyword>
<keyword evidence="1" id="KW-0472">Membrane</keyword>
<dbReference type="Proteomes" id="UP000824180">
    <property type="component" value="Unassembled WGS sequence"/>
</dbReference>
<reference evidence="2" key="2">
    <citation type="submission" date="2021-04" db="EMBL/GenBank/DDBJ databases">
        <authorList>
            <person name="Gilroy R."/>
        </authorList>
    </citation>
    <scope>NUCLEOTIDE SEQUENCE</scope>
    <source>
        <strain evidence="2">876</strain>
    </source>
</reference>
<keyword evidence="1" id="KW-1133">Transmembrane helix</keyword>
<gene>
    <name evidence="2" type="ORF">H9843_00230</name>
</gene>
<dbReference type="EMBL" id="JAHLFK010000002">
    <property type="protein sequence ID" value="MBU3829324.1"/>
    <property type="molecule type" value="Genomic_DNA"/>
</dbReference>
<feature type="transmembrane region" description="Helical" evidence="1">
    <location>
        <begin position="6"/>
        <end position="23"/>
    </location>
</feature>
<comment type="caution">
    <text evidence="2">The sequence shown here is derived from an EMBL/GenBank/DDBJ whole genome shotgun (WGS) entry which is preliminary data.</text>
</comment>